<dbReference type="AlphaFoldDB" id="A0A1D1W212"/>
<dbReference type="Gene3D" id="3.40.390.10">
    <property type="entry name" value="Collagenase (Catalytic Domain)"/>
    <property type="match status" value="1"/>
</dbReference>
<feature type="signal peptide" evidence="2">
    <location>
        <begin position="1"/>
        <end position="20"/>
    </location>
</feature>
<dbReference type="PANTHER" id="PTHR10127:SF850">
    <property type="entry name" value="METALLOENDOPEPTIDASE"/>
    <property type="match status" value="1"/>
</dbReference>
<evidence type="ECO:0000313" key="4">
    <source>
        <dbReference type="EMBL" id="GAV04939.1"/>
    </source>
</evidence>
<keyword evidence="2" id="KW-0732">Signal</keyword>
<feature type="chain" id="PRO_5008899134" description="Peptidase M12A domain-containing protein" evidence="2">
    <location>
        <begin position="21"/>
        <end position="426"/>
    </location>
</feature>
<dbReference type="EMBL" id="BDGG01000011">
    <property type="protein sequence ID" value="GAV04939.1"/>
    <property type="molecule type" value="Genomic_DNA"/>
</dbReference>
<feature type="non-terminal residue" evidence="4">
    <location>
        <position position="426"/>
    </location>
</feature>
<proteinExistence type="predicted"/>
<accession>A0A1D1W212</accession>
<gene>
    <name evidence="4" type="primary">RvY_15139-1</name>
    <name evidence="4" type="synonym">RvY_15139.1</name>
    <name evidence="4" type="ORF">RvY_15139</name>
</gene>
<keyword evidence="5" id="KW-1185">Reference proteome</keyword>
<feature type="region of interest" description="Disordered" evidence="1">
    <location>
        <begin position="263"/>
        <end position="289"/>
    </location>
</feature>
<evidence type="ECO:0000256" key="2">
    <source>
        <dbReference type="SAM" id="SignalP"/>
    </source>
</evidence>
<evidence type="ECO:0000313" key="5">
    <source>
        <dbReference type="Proteomes" id="UP000186922"/>
    </source>
</evidence>
<dbReference type="Proteomes" id="UP000186922">
    <property type="component" value="Unassembled WGS sequence"/>
</dbReference>
<dbReference type="GO" id="GO:0004222">
    <property type="term" value="F:metalloendopeptidase activity"/>
    <property type="evidence" value="ECO:0007669"/>
    <property type="project" value="InterPro"/>
</dbReference>
<sequence>MDFRVCLLLGFLLVVVDCTASRSKRTINIQAGYLRWSTPGAIPYYLDTAYTMEEQLQIAAAIRTIISDMRSCIGFTYTAPTAPVFKVKITPFAEDGKTLEQYCSSAPGFDQAKQTAGKTEQRLVLARGPNGCFTGKNRDLMKYFAILLGKRFEHDRGDRNDYIDVSQTALVNDANSIYRPFTAQEAYWSAFPYDYCSITHNQPAENGRPAAFTVKKAPFFIPALSRLSNTDCQLISMLYPSQCDRKKCEPLDCAAQVNTVSASNATSTPGSSTAASTTGPTTTAQTSSQTACPTVTTAATATTTAGPTIPPFVKSTCTDGDFSIFCKKAPTASLLYQAGATTDDDVYVLISGNCAMTYTLGEKPFPSDPTKSVMAVEPVLTVNQTANPVDLSLLFPGYDALGQTLPINFAFTASNNGPTFLSNSAN</sequence>
<dbReference type="PANTHER" id="PTHR10127">
    <property type="entry name" value="DISCOIDIN, CUB, EGF, LAMININ , AND ZINC METALLOPROTEASE DOMAIN CONTAINING"/>
    <property type="match status" value="1"/>
</dbReference>
<dbReference type="GO" id="GO:0006508">
    <property type="term" value="P:proteolysis"/>
    <property type="evidence" value="ECO:0007669"/>
    <property type="project" value="InterPro"/>
</dbReference>
<reference evidence="4 5" key="1">
    <citation type="journal article" date="2016" name="Nat. Commun.">
        <title>Extremotolerant tardigrade genome and improved radiotolerance of human cultured cells by tardigrade-unique protein.</title>
        <authorList>
            <person name="Hashimoto T."/>
            <person name="Horikawa D.D."/>
            <person name="Saito Y."/>
            <person name="Kuwahara H."/>
            <person name="Kozuka-Hata H."/>
            <person name="Shin-I T."/>
            <person name="Minakuchi Y."/>
            <person name="Ohishi K."/>
            <person name="Motoyama A."/>
            <person name="Aizu T."/>
            <person name="Enomoto A."/>
            <person name="Kondo K."/>
            <person name="Tanaka S."/>
            <person name="Hara Y."/>
            <person name="Koshikawa S."/>
            <person name="Sagara H."/>
            <person name="Miura T."/>
            <person name="Yokobori S."/>
            <person name="Miyagawa K."/>
            <person name="Suzuki Y."/>
            <person name="Kubo T."/>
            <person name="Oyama M."/>
            <person name="Kohara Y."/>
            <person name="Fujiyama A."/>
            <person name="Arakawa K."/>
            <person name="Katayama T."/>
            <person name="Toyoda A."/>
            <person name="Kunieda T."/>
        </authorList>
    </citation>
    <scope>NUCLEOTIDE SEQUENCE [LARGE SCALE GENOMIC DNA]</scope>
    <source>
        <strain evidence="4 5">YOKOZUNA-1</strain>
    </source>
</reference>
<dbReference type="InterPro" id="IPR001506">
    <property type="entry name" value="Peptidase_M12A"/>
</dbReference>
<evidence type="ECO:0000259" key="3">
    <source>
        <dbReference type="Pfam" id="PF01400"/>
    </source>
</evidence>
<dbReference type="Pfam" id="PF01400">
    <property type="entry name" value="Astacin"/>
    <property type="match status" value="1"/>
</dbReference>
<comment type="caution">
    <text evidence="4">The sequence shown here is derived from an EMBL/GenBank/DDBJ whole genome shotgun (WGS) entry which is preliminary data.</text>
</comment>
<name>A0A1D1W212_RAMVA</name>
<organism evidence="4 5">
    <name type="scientific">Ramazzottius varieornatus</name>
    <name type="common">Water bear</name>
    <name type="synonym">Tardigrade</name>
    <dbReference type="NCBI Taxonomy" id="947166"/>
    <lineage>
        <taxon>Eukaryota</taxon>
        <taxon>Metazoa</taxon>
        <taxon>Ecdysozoa</taxon>
        <taxon>Tardigrada</taxon>
        <taxon>Eutardigrada</taxon>
        <taxon>Parachela</taxon>
        <taxon>Hypsibioidea</taxon>
        <taxon>Ramazzottiidae</taxon>
        <taxon>Ramazzottius</taxon>
    </lineage>
</organism>
<feature type="domain" description="Peptidase M12A" evidence="3">
    <location>
        <begin position="36"/>
        <end position="239"/>
    </location>
</feature>
<evidence type="ECO:0000256" key="1">
    <source>
        <dbReference type="SAM" id="MobiDB-lite"/>
    </source>
</evidence>
<dbReference type="InterPro" id="IPR024079">
    <property type="entry name" value="MetalloPept_cat_dom_sf"/>
</dbReference>
<dbReference type="OrthoDB" id="291007at2759"/>
<protein>
    <recommendedName>
        <fullName evidence="3">Peptidase M12A domain-containing protein</fullName>
    </recommendedName>
</protein>